<feature type="binding site" evidence="2">
    <location>
        <position position="104"/>
    </location>
    <ligand>
        <name>substrate</name>
    </ligand>
</feature>
<dbReference type="Gene3D" id="3.40.50.1820">
    <property type="entry name" value="alpha/beta hydrolase"/>
    <property type="match status" value="1"/>
</dbReference>
<dbReference type="STRING" id="1123380.SAMN02745199_1377"/>
<dbReference type="GO" id="GO:0052689">
    <property type="term" value="F:carboxylic ester hydrolase activity"/>
    <property type="evidence" value="ECO:0007669"/>
    <property type="project" value="InterPro"/>
</dbReference>
<dbReference type="InterPro" id="IPR051044">
    <property type="entry name" value="MAG_DAG_Lipase"/>
</dbReference>
<evidence type="ECO:0000256" key="1">
    <source>
        <dbReference type="PIRSR" id="PIRSR017388-1"/>
    </source>
</evidence>
<dbReference type="PANTHER" id="PTHR11614">
    <property type="entry name" value="PHOSPHOLIPASE-RELATED"/>
    <property type="match status" value="1"/>
</dbReference>
<dbReference type="RefSeq" id="WP_073073477.1">
    <property type="nucleotide sequence ID" value="NZ_FQXN01000005.1"/>
</dbReference>
<evidence type="ECO:0000313" key="5">
    <source>
        <dbReference type="Proteomes" id="UP000242592"/>
    </source>
</evidence>
<dbReference type="EMBL" id="FQXN01000005">
    <property type="protein sequence ID" value="SHH51452.1"/>
    <property type="molecule type" value="Genomic_DNA"/>
</dbReference>
<feature type="active site" description="Charge relay system" evidence="1">
    <location>
        <position position="207"/>
    </location>
</feature>
<dbReference type="InterPro" id="IPR029058">
    <property type="entry name" value="AB_hydrolase_fold"/>
</dbReference>
<feature type="active site" description="Nucleophile" evidence="1">
    <location>
        <position position="103"/>
    </location>
</feature>
<keyword evidence="5" id="KW-1185">Reference proteome</keyword>
<proteinExistence type="predicted"/>
<evidence type="ECO:0000313" key="4">
    <source>
        <dbReference type="EMBL" id="SHH51452.1"/>
    </source>
</evidence>
<organism evidence="4 5">
    <name type="scientific">Thermosipho atlanticus DSM 15807</name>
    <dbReference type="NCBI Taxonomy" id="1123380"/>
    <lineage>
        <taxon>Bacteria</taxon>
        <taxon>Thermotogati</taxon>
        <taxon>Thermotogota</taxon>
        <taxon>Thermotogae</taxon>
        <taxon>Thermotogales</taxon>
        <taxon>Fervidobacteriaceae</taxon>
        <taxon>Thermosipho</taxon>
    </lineage>
</organism>
<evidence type="ECO:0000256" key="2">
    <source>
        <dbReference type="PIRSR" id="PIRSR017388-2"/>
    </source>
</evidence>
<evidence type="ECO:0000259" key="3">
    <source>
        <dbReference type="Pfam" id="PF12146"/>
    </source>
</evidence>
<feature type="domain" description="Serine aminopeptidase S33" evidence="3">
    <location>
        <begin position="25"/>
        <end position="243"/>
    </location>
</feature>
<name>A0A1M5TL03_9BACT</name>
<sequence>MNLFDLKSDIKTIDISQPVFLKGTNKKGVLLIHGFTGSPHDMLYLGKRLNEAGFSVSIPRLPGHGTSSEDFLRSTWKDWLRRVLDSYFDLSGICEEVYIAGLSMGGVLTLILSSIVNSPKIVTIAGAIMINDWKIILTPLISLFTKKLERKNVEKNYENKSLIYLADEYWSYNWPLQGKHLLKLINIAKKRLKYVKSDILILASEKDETVPLKAAHYIYKNVSSGTREIKIFKESGHVMTNDIEKEKVADEIIKWFNR</sequence>
<dbReference type="PIRSF" id="PIRSF017388">
    <property type="entry name" value="Esterase_lipase"/>
    <property type="match status" value="1"/>
</dbReference>
<protein>
    <submittedName>
        <fullName evidence="4">Carboxylesterase</fullName>
    </submittedName>
</protein>
<dbReference type="SUPFAM" id="SSF53474">
    <property type="entry name" value="alpha/beta-Hydrolases"/>
    <property type="match status" value="1"/>
</dbReference>
<reference evidence="5" key="1">
    <citation type="submission" date="2016-11" db="EMBL/GenBank/DDBJ databases">
        <authorList>
            <person name="Varghese N."/>
            <person name="Submissions S."/>
        </authorList>
    </citation>
    <scope>NUCLEOTIDE SEQUENCE [LARGE SCALE GENOMIC DNA]</scope>
    <source>
        <strain evidence="5">DSM 15807</strain>
    </source>
</reference>
<accession>A0A1M5TL03</accession>
<dbReference type="AlphaFoldDB" id="A0A1M5TL03"/>
<dbReference type="Proteomes" id="UP000242592">
    <property type="component" value="Unassembled WGS sequence"/>
</dbReference>
<feature type="binding site" evidence="2">
    <location>
        <position position="35"/>
    </location>
    <ligand>
        <name>substrate</name>
    </ligand>
</feature>
<dbReference type="OrthoDB" id="9786110at2"/>
<dbReference type="InterPro" id="IPR012354">
    <property type="entry name" value="Esterase_lipase"/>
</dbReference>
<dbReference type="Pfam" id="PF12146">
    <property type="entry name" value="Hydrolase_4"/>
    <property type="match status" value="1"/>
</dbReference>
<dbReference type="InterPro" id="IPR022742">
    <property type="entry name" value="Hydrolase_4"/>
</dbReference>
<feature type="active site" description="Charge relay system" evidence="1">
    <location>
        <position position="237"/>
    </location>
</feature>
<gene>
    <name evidence="4" type="ORF">SAMN02745199_1377</name>
</gene>